<sequence length="180" mass="19412">MADDVATWFQLSKASGTPLVHTGKPGAKLHIEACPHLSTTSALLAATPESAAGRALCESCRPELEQRGRTYYDTLERGMEALPVPVQNRALVRDFIADNDIRHGLVWIPASRQYVALGGPDQLTTYINKYSIWHDYKVTELPGYTRGSGGGPTGSESRESAPCPTCFMQLPATGVCDTCG</sequence>
<proteinExistence type="predicted"/>
<name>A0ABP8EX83_9MICO</name>
<accession>A0ABP8EX83</accession>
<dbReference type="Proteomes" id="UP001499841">
    <property type="component" value="Unassembled WGS sequence"/>
</dbReference>
<reference evidence="2" key="1">
    <citation type="journal article" date="2019" name="Int. J. Syst. Evol. Microbiol.">
        <title>The Global Catalogue of Microorganisms (GCM) 10K type strain sequencing project: providing services to taxonomists for standard genome sequencing and annotation.</title>
        <authorList>
            <consortium name="The Broad Institute Genomics Platform"/>
            <consortium name="The Broad Institute Genome Sequencing Center for Infectious Disease"/>
            <person name="Wu L."/>
            <person name="Ma J."/>
        </authorList>
    </citation>
    <scope>NUCLEOTIDE SEQUENCE [LARGE SCALE GENOMIC DNA]</scope>
    <source>
        <strain evidence="2">JCM 17459</strain>
    </source>
</reference>
<organism evidence="1 2">
    <name type="scientific">Georgenia daeguensis</name>
    <dbReference type="NCBI Taxonomy" id="908355"/>
    <lineage>
        <taxon>Bacteria</taxon>
        <taxon>Bacillati</taxon>
        <taxon>Actinomycetota</taxon>
        <taxon>Actinomycetes</taxon>
        <taxon>Micrococcales</taxon>
        <taxon>Bogoriellaceae</taxon>
        <taxon>Georgenia</taxon>
    </lineage>
</organism>
<keyword evidence="2" id="KW-1185">Reference proteome</keyword>
<dbReference type="RefSeq" id="WP_345042245.1">
    <property type="nucleotide sequence ID" value="NZ_BAABBA010000013.1"/>
</dbReference>
<dbReference type="EMBL" id="BAABBA010000013">
    <property type="protein sequence ID" value="GAA4288388.1"/>
    <property type="molecule type" value="Genomic_DNA"/>
</dbReference>
<gene>
    <name evidence="1" type="ORF">GCM10022262_27480</name>
</gene>
<comment type="caution">
    <text evidence="1">The sequence shown here is derived from an EMBL/GenBank/DDBJ whole genome shotgun (WGS) entry which is preliminary data.</text>
</comment>
<evidence type="ECO:0000313" key="2">
    <source>
        <dbReference type="Proteomes" id="UP001499841"/>
    </source>
</evidence>
<evidence type="ECO:0000313" key="1">
    <source>
        <dbReference type="EMBL" id="GAA4288388.1"/>
    </source>
</evidence>
<protein>
    <submittedName>
        <fullName evidence="1">Uncharacterized protein</fullName>
    </submittedName>
</protein>